<evidence type="ECO:0000313" key="1">
    <source>
        <dbReference type="EMBL" id="SQB57812.1"/>
    </source>
</evidence>
<dbReference type="InterPro" id="IPR025586">
    <property type="entry name" value="PcfJ"/>
</dbReference>
<sequence length="491" mass="58452">MKLKIDNNVSKEVKEYVENIVFKKDKYIFFENINKKQKVYCSNCGEYETEGLKHNEECTCRCGSESMAKNIKFGRKNLFESACLYWFDVEDRVLTCKGYYISKDYSSYKNPFYNYSLQAVYKFPYGEKSKMYLRNYYNANALEERVTVFKFNTGWLANNLVYIGNFKKALSMTNFKYMPYFYKMHLDEDIVRKLSIFSNNTYLEQLYKVGFKNIVIPKIKGMSISNSLNRRGKDIYSVLKLKKENLNELRNFGAENVTPRLLKIYQMQIKDKSKLTIEELRVILSRYDLDTIIKINKYVKLRKISNYLEKQFEKSNDSKIHKESRIHLSILYKDYLDMAKTLNKDMKDKSVLYPKSIKQAHDKLVKLVKVEKNKILDKKIEKRLESINIKYSFEYKNLFMRAASSTEELITEGNKLKHCVAVNYTDKYANGETIIMFIRNKDKPLEPYYTVEIYKNSIYQVRGYRNKDATEEVKEFVDKFKKRILNKKNVA</sequence>
<proteinExistence type="predicted"/>
<dbReference type="EMBL" id="UAWG01000001">
    <property type="protein sequence ID" value="SQB57812.1"/>
    <property type="molecule type" value="Genomic_DNA"/>
</dbReference>
<dbReference type="Pfam" id="PF14284">
    <property type="entry name" value="PcfJ"/>
    <property type="match status" value="1"/>
</dbReference>
<dbReference type="RefSeq" id="WP_111925971.1">
    <property type="nucleotide sequence ID" value="NZ_UAWG01000001.1"/>
</dbReference>
<dbReference type="AlphaFoldDB" id="A0A2X2XQ13"/>
<evidence type="ECO:0000313" key="2">
    <source>
        <dbReference type="Proteomes" id="UP000249986"/>
    </source>
</evidence>
<gene>
    <name evidence="1" type="ORF">NCTC10719_00406</name>
</gene>
<evidence type="ECO:0008006" key="3">
    <source>
        <dbReference type="Google" id="ProtNLM"/>
    </source>
</evidence>
<dbReference type="Proteomes" id="UP000249986">
    <property type="component" value="Unassembled WGS sequence"/>
</dbReference>
<name>A0A2X2XQ13_CLOPF</name>
<organism evidence="1 2">
    <name type="scientific">Clostridium perfringens</name>
    <dbReference type="NCBI Taxonomy" id="1502"/>
    <lineage>
        <taxon>Bacteria</taxon>
        <taxon>Bacillati</taxon>
        <taxon>Bacillota</taxon>
        <taxon>Clostridia</taxon>
        <taxon>Eubacteriales</taxon>
        <taxon>Clostridiaceae</taxon>
        <taxon>Clostridium</taxon>
    </lineage>
</organism>
<accession>A0A2X2XQ13</accession>
<reference evidence="1 2" key="1">
    <citation type="submission" date="2018-06" db="EMBL/GenBank/DDBJ databases">
        <authorList>
            <consortium name="Pathogen Informatics"/>
            <person name="Doyle S."/>
        </authorList>
    </citation>
    <scope>NUCLEOTIDE SEQUENCE [LARGE SCALE GENOMIC DNA]</scope>
    <source>
        <strain evidence="1 2">NCTC10719</strain>
    </source>
</reference>
<protein>
    <recommendedName>
        <fullName evidence="3">PcfJ-like protein</fullName>
    </recommendedName>
</protein>